<dbReference type="Proteomes" id="UP001152622">
    <property type="component" value="Chromosome 13"/>
</dbReference>
<evidence type="ECO:0000256" key="7">
    <source>
        <dbReference type="ARBA" id="ARBA00022989"/>
    </source>
</evidence>
<feature type="transmembrane region" description="Helical" evidence="17">
    <location>
        <begin position="117"/>
        <end position="142"/>
    </location>
</feature>
<gene>
    <name evidence="19" type="ORF">SKAU_G00317680</name>
</gene>
<evidence type="ECO:0000256" key="3">
    <source>
        <dbReference type="ARBA" id="ARBA00022604"/>
    </source>
</evidence>
<keyword evidence="7 17" id="KW-1133">Transmembrane helix</keyword>
<dbReference type="PANTHER" id="PTHR10880:SF48">
    <property type="entry name" value="MORTALITY FACTOR 4 LIKE 2"/>
    <property type="match status" value="1"/>
</dbReference>
<keyword evidence="13" id="KW-0234">DNA repair</keyword>
<proteinExistence type="predicted"/>
<keyword evidence="10 17" id="KW-0472">Membrane</keyword>
<evidence type="ECO:0000256" key="12">
    <source>
        <dbReference type="ARBA" id="ARBA00023172"/>
    </source>
</evidence>
<dbReference type="OrthoDB" id="124855at2759"/>
<feature type="domain" description="G-protein coupled receptors family 1 profile" evidence="18">
    <location>
        <begin position="57"/>
        <end position="155"/>
    </location>
</feature>
<dbReference type="InterPro" id="IPR026541">
    <property type="entry name" value="MRG_dom"/>
</dbReference>
<dbReference type="PANTHER" id="PTHR10880">
    <property type="entry name" value="MORTALITY FACTOR 4-LIKE PROTEIN"/>
    <property type="match status" value="1"/>
</dbReference>
<evidence type="ECO:0000256" key="16">
    <source>
        <dbReference type="SAM" id="MobiDB-lite"/>
    </source>
</evidence>
<dbReference type="SUPFAM" id="SSF54160">
    <property type="entry name" value="Chromo domain-like"/>
    <property type="match status" value="1"/>
</dbReference>
<evidence type="ECO:0000256" key="2">
    <source>
        <dbReference type="ARBA" id="ARBA00004370"/>
    </source>
</evidence>
<dbReference type="Pfam" id="PF05712">
    <property type="entry name" value="MRG"/>
    <property type="match status" value="1"/>
</dbReference>
<dbReference type="Gene3D" id="2.30.30.140">
    <property type="match status" value="1"/>
</dbReference>
<comment type="caution">
    <text evidence="19">The sequence shown here is derived from an EMBL/GenBank/DDBJ whole genome shotgun (WGS) entry which is preliminary data.</text>
</comment>
<dbReference type="CDD" id="cd18983">
    <property type="entry name" value="CBD_MSL3_like"/>
    <property type="match status" value="1"/>
</dbReference>
<dbReference type="GO" id="GO:0005634">
    <property type="term" value="C:nucleus"/>
    <property type="evidence" value="ECO:0007669"/>
    <property type="project" value="UniProtKB-SubCell"/>
</dbReference>
<protein>
    <recommendedName>
        <fullName evidence="15">Mortality factor 4-like protein 1</fullName>
    </recommendedName>
</protein>
<reference evidence="19" key="1">
    <citation type="journal article" date="2023" name="Science">
        <title>Genome structures resolve the early diversification of teleost fishes.</title>
        <authorList>
            <person name="Parey E."/>
            <person name="Louis A."/>
            <person name="Montfort J."/>
            <person name="Bouchez O."/>
            <person name="Roques C."/>
            <person name="Iampietro C."/>
            <person name="Lluch J."/>
            <person name="Castinel A."/>
            <person name="Donnadieu C."/>
            <person name="Desvignes T."/>
            <person name="Floi Bucao C."/>
            <person name="Jouanno E."/>
            <person name="Wen M."/>
            <person name="Mejri S."/>
            <person name="Dirks R."/>
            <person name="Jansen H."/>
            <person name="Henkel C."/>
            <person name="Chen W.J."/>
            <person name="Zahm M."/>
            <person name="Cabau C."/>
            <person name="Klopp C."/>
            <person name="Thompson A.W."/>
            <person name="Robinson-Rechavi M."/>
            <person name="Braasch I."/>
            <person name="Lecointre G."/>
            <person name="Bobe J."/>
            <person name="Postlethwait J.H."/>
            <person name="Berthelot C."/>
            <person name="Roest Crollius H."/>
            <person name="Guiguen Y."/>
        </authorList>
    </citation>
    <scope>NUCLEOTIDE SEQUENCE</scope>
    <source>
        <strain evidence="19">WJC10195</strain>
    </source>
</reference>
<dbReference type="InterPro" id="IPR025995">
    <property type="entry name" value="Tudor-knot"/>
</dbReference>
<keyword evidence="4 17" id="KW-0812">Transmembrane</keyword>
<dbReference type="AlphaFoldDB" id="A0A9Q1IJS5"/>
<dbReference type="PROSITE" id="PS50262">
    <property type="entry name" value="G_PROTEIN_RECEP_F1_2"/>
    <property type="match status" value="1"/>
</dbReference>
<dbReference type="Gene3D" id="1.20.1070.10">
    <property type="entry name" value="Rhodopsin 7-helix transmembrane proteins"/>
    <property type="match status" value="1"/>
</dbReference>
<keyword evidence="9" id="KW-0805">Transcription regulation</keyword>
<dbReference type="GO" id="GO:0006355">
    <property type="term" value="P:regulation of DNA-templated transcription"/>
    <property type="evidence" value="ECO:0007669"/>
    <property type="project" value="InterPro"/>
</dbReference>
<evidence type="ECO:0000256" key="9">
    <source>
        <dbReference type="ARBA" id="ARBA00023015"/>
    </source>
</evidence>
<evidence type="ECO:0000256" key="8">
    <source>
        <dbReference type="ARBA" id="ARBA00022990"/>
    </source>
</evidence>
<keyword evidence="8" id="KW-0007">Acetylation</keyword>
<evidence type="ECO:0000256" key="11">
    <source>
        <dbReference type="ARBA" id="ARBA00023163"/>
    </source>
</evidence>
<dbReference type="Pfam" id="PF00001">
    <property type="entry name" value="7tm_1"/>
    <property type="match status" value="1"/>
</dbReference>
<evidence type="ECO:0000256" key="6">
    <source>
        <dbReference type="ARBA" id="ARBA00022853"/>
    </source>
</evidence>
<dbReference type="FunFam" id="2.30.30.140:FF:000024">
    <property type="entry name" value="Mortality factor 4-like protein 1"/>
    <property type="match status" value="1"/>
</dbReference>
<dbReference type="InterPro" id="IPR038217">
    <property type="entry name" value="MRG_C_sf"/>
</dbReference>
<evidence type="ECO:0000256" key="1">
    <source>
        <dbReference type="ARBA" id="ARBA00004123"/>
    </source>
</evidence>
<sequence length="486" mass="55799">MGDILNYTASGTFNRSLTDHDRFSSLEDIDITADGSPVLRFIISVVYSVVCAVGLVGNLLVLFFIKVKQGRKKSTINFFILNLAVTDFQFVLTLPFWAVDTALDFSWPFGDAMCKIILSVTVLNMYASVFFLTAMSVTRYWSVASGLKNRTRQISCSVKWDPKPKFQEGERVLCFHGPLLYEAKCVKVNIKDKQVKYFIHYSGWNKNWDEWVPESRVLKYVDTNLQKQKELQKANQDHYVEGKMRGIAPSKKIAAVQQKNVDLKTKKNKQKTPGAGEGTSAGEMPQPPRKKRARVDPTVESEETFINRVEVKVKIPEELKPWLVDDWDLITRQKQLFHLPAKKNVDTVLEDYANYKKSRGNSDNKEYAVNEVVAGIREYFNVMLGTQLLYKFERPQYAEILANHPDAPMSQIYGAPHLLRLFVRIGAMLAYTPLDEKSLALLLNYLQDFLKYLVKNSSTLFSASDYEKERQFFLNCRFRRHVGSNL</sequence>
<dbReference type="PRINTS" id="PR00526">
    <property type="entry name" value="FMETLEUPHER"/>
</dbReference>
<feature type="transmembrane region" description="Helical" evidence="17">
    <location>
        <begin position="41"/>
        <end position="64"/>
    </location>
</feature>
<dbReference type="InterPro" id="IPR000276">
    <property type="entry name" value="GPCR_Rhodpsn"/>
</dbReference>
<comment type="subcellular location">
    <subcellularLocation>
        <location evidence="2">Membrane</location>
    </subcellularLocation>
    <subcellularLocation>
        <location evidence="1">Nucleus</location>
    </subcellularLocation>
</comment>
<dbReference type="FunFam" id="1.10.274.30:FF:000001">
    <property type="entry name" value="Mortality factor 4-like protein 1"/>
    <property type="match status" value="1"/>
</dbReference>
<dbReference type="SMART" id="SM00298">
    <property type="entry name" value="CHROMO"/>
    <property type="match status" value="1"/>
</dbReference>
<keyword evidence="5" id="KW-0227">DNA damage</keyword>
<evidence type="ECO:0000256" key="5">
    <source>
        <dbReference type="ARBA" id="ARBA00022763"/>
    </source>
</evidence>
<dbReference type="GO" id="GO:0006310">
    <property type="term" value="P:DNA recombination"/>
    <property type="evidence" value="ECO:0007669"/>
    <property type="project" value="UniProtKB-KW"/>
</dbReference>
<dbReference type="Gene3D" id="1.10.274.30">
    <property type="entry name" value="MRG domain"/>
    <property type="match status" value="1"/>
</dbReference>
<keyword evidence="3" id="KW-0341">Growth regulation</keyword>
<dbReference type="GO" id="GO:0016020">
    <property type="term" value="C:membrane"/>
    <property type="evidence" value="ECO:0007669"/>
    <property type="project" value="UniProtKB-SubCell"/>
</dbReference>
<dbReference type="InterPro" id="IPR008676">
    <property type="entry name" value="MRG"/>
</dbReference>
<dbReference type="PRINTS" id="PR00237">
    <property type="entry name" value="GPCRRHODOPSN"/>
</dbReference>
<dbReference type="GO" id="GO:0035267">
    <property type="term" value="C:NuA4 histone acetyltransferase complex"/>
    <property type="evidence" value="ECO:0007669"/>
    <property type="project" value="TreeGrafter"/>
</dbReference>
<dbReference type="SUPFAM" id="SSF81321">
    <property type="entry name" value="Family A G protein-coupled receptor-like"/>
    <property type="match status" value="1"/>
</dbReference>
<evidence type="ECO:0000256" key="17">
    <source>
        <dbReference type="SAM" id="Phobius"/>
    </source>
</evidence>
<feature type="region of interest" description="Disordered" evidence="16">
    <location>
        <begin position="263"/>
        <end position="299"/>
    </location>
</feature>
<keyword evidence="20" id="KW-1185">Reference proteome</keyword>
<evidence type="ECO:0000256" key="10">
    <source>
        <dbReference type="ARBA" id="ARBA00023136"/>
    </source>
</evidence>
<evidence type="ECO:0000256" key="15">
    <source>
        <dbReference type="ARBA" id="ARBA00071326"/>
    </source>
</evidence>
<evidence type="ECO:0000259" key="18">
    <source>
        <dbReference type="PROSITE" id="PS50262"/>
    </source>
</evidence>
<name>A0A9Q1IJS5_SYNKA</name>
<evidence type="ECO:0000313" key="20">
    <source>
        <dbReference type="Proteomes" id="UP001152622"/>
    </source>
</evidence>
<keyword evidence="11" id="KW-0804">Transcription</keyword>
<dbReference type="Pfam" id="PF11717">
    <property type="entry name" value="Tudor-knot"/>
    <property type="match status" value="1"/>
</dbReference>
<dbReference type="GO" id="GO:0006325">
    <property type="term" value="P:chromatin organization"/>
    <property type="evidence" value="ECO:0007669"/>
    <property type="project" value="UniProtKB-KW"/>
</dbReference>
<dbReference type="InterPro" id="IPR016197">
    <property type="entry name" value="Chromo-like_dom_sf"/>
</dbReference>
<dbReference type="EMBL" id="JAINUF010000013">
    <property type="protein sequence ID" value="KAJ8344439.1"/>
    <property type="molecule type" value="Genomic_DNA"/>
</dbReference>
<evidence type="ECO:0000256" key="4">
    <source>
        <dbReference type="ARBA" id="ARBA00022692"/>
    </source>
</evidence>
<organism evidence="19 20">
    <name type="scientific">Synaphobranchus kaupii</name>
    <name type="common">Kaup's arrowtooth eel</name>
    <dbReference type="NCBI Taxonomy" id="118154"/>
    <lineage>
        <taxon>Eukaryota</taxon>
        <taxon>Metazoa</taxon>
        <taxon>Chordata</taxon>
        <taxon>Craniata</taxon>
        <taxon>Vertebrata</taxon>
        <taxon>Euteleostomi</taxon>
        <taxon>Actinopterygii</taxon>
        <taxon>Neopterygii</taxon>
        <taxon>Teleostei</taxon>
        <taxon>Anguilliformes</taxon>
        <taxon>Synaphobranchidae</taxon>
        <taxon>Synaphobranchus</taxon>
    </lineage>
</organism>
<dbReference type="PROSITE" id="PS51640">
    <property type="entry name" value="MRG"/>
    <property type="match status" value="1"/>
</dbReference>
<dbReference type="GO" id="GO:0006281">
    <property type="term" value="P:DNA repair"/>
    <property type="evidence" value="ECO:0007669"/>
    <property type="project" value="UniProtKB-KW"/>
</dbReference>
<dbReference type="GO" id="GO:0004930">
    <property type="term" value="F:G protein-coupled receptor activity"/>
    <property type="evidence" value="ECO:0007669"/>
    <property type="project" value="InterPro"/>
</dbReference>
<keyword evidence="12" id="KW-0233">DNA recombination</keyword>
<keyword evidence="14" id="KW-0539">Nucleus</keyword>
<feature type="transmembrane region" description="Helical" evidence="17">
    <location>
        <begin position="76"/>
        <end position="97"/>
    </location>
</feature>
<evidence type="ECO:0000256" key="14">
    <source>
        <dbReference type="ARBA" id="ARBA00023242"/>
    </source>
</evidence>
<evidence type="ECO:0000256" key="13">
    <source>
        <dbReference type="ARBA" id="ARBA00023204"/>
    </source>
</evidence>
<dbReference type="InterPro" id="IPR000953">
    <property type="entry name" value="Chromo/chromo_shadow_dom"/>
</dbReference>
<keyword evidence="6" id="KW-0156">Chromatin regulator</keyword>
<dbReference type="InterPro" id="IPR017452">
    <property type="entry name" value="GPCR_Rhodpsn_7TM"/>
</dbReference>
<evidence type="ECO:0000313" key="19">
    <source>
        <dbReference type="EMBL" id="KAJ8344439.1"/>
    </source>
</evidence>
<accession>A0A9Q1IJS5</accession>